<comment type="caution">
    <text evidence="2">The sequence shown here is derived from an EMBL/GenBank/DDBJ whole genome shotgun (WGS) entry which is preliminary data.</text>
</comment>
<reference evidence="2" key="1">
    <citation type="journal article" date="2022" name="bioRxiv">
        <title>Sequencing and chromosome-scale assembly of the giantPleurodeles waltlgenome.</title>
        <authorList>
            <person name="Brown T."/>
            <person name="Elewa A."/>
            <person name="Iarovenko S."/>
            <person name="Subramanian E."/>
            <person name="Araus A.J."/>
            <person name="Petzold A."/>
            <person name="Susuki M."/>
            <person name="Suzuki K.-i.T."/>
            <person name="Hayashi T."/>
            <person name="Toyoda A."/>
            <person name="Oliveira C."/>
            <person name="Osipova E."/>
            <person name="Leigh N.D."/>
            <person name="Simon A."/>
            <person name="Yun M.H."/>
        </authorList>
    </citation>
    <scope>NUCLEOTIDE SEQUENCE</scope>
    <source>
        <strain evidence="2">20211129_DDA</strain>
        <tissue evidence="2">Liver</tissue>
    </source>
</reference>
<protein>
    <submittedName>
        <fullName evidence="2">Uncharacterized protein</fullName>
    </submittedName>
</protein>
<sequence length="116" mass="12443">MGSPGQAGRCRALRSGLAARGHCGSRSAQLAGARAASSSGSARARASLPPSLTGDVIPRASAPLSQRQGEQRPAPVFRVTAPVTWPRGWTLYKRSLSRAFYSEQSQFPRPRARWIL</sequence>
<dbReference type="EMBL" id="JANPWB010000016">
    <property type="protein sequence ID" value="KAJ1085314.1"/>
    <property type="molecule type" value="Genomic_DNA"/>
</dbReference>
<feature type="region of interest" description="Disordered" evidence="1">
    <location>
        <begin position="32"/>
        <end position="75"/>
    </location>
</feature>
<evidence type="ECO:0000256" key="1">
    <source>
        <dbReference type="SAM" id="MobiDB-lite"/>
    </source>
</evidence>
<keyword evidence="3" id="KW-1185">Reference proteome</keyword>
<accession>A0AAV7L333</accession>
<dbReference type="Proteomes" id="UP001066276">
    <property type="component" value="Chromosome 12"/>
</dbReference>
<evidence type="ECO:0000313" key="3">
    <source>
        <dbReference type="Proteomes" id="UP001066276"/>
    </source>
</evidence>
<name>A0AAV7L333_PLEWA</name>
<gene>
    <name evidence="2" type="ORF">NDU88_005447</name>
</gene>
<evidence type="ECO:0000313" key="2">
    <source>
        <dbReference type="EMBL" id="KAJ1085314.1"/>
    </source>
</evidence>
<organism evidence="2 3">
    <name type="scientific">Pleurodeles waltl</name>
    <name type="common">Iberian ribbed newt</name>
    <dbReference type="NCBI Taxonomy" id="8319"/>
    <lineage>
        <taxon>Eukaryota</taxon>
        <taxon>Metazoa</taxon>
        <taxon>Chordata</taxon>
        <taxon>Craniata</taxon>
        <taxon>Vertebrata</taxon>
        <taxon>Euteleostomi</taxon>
        <taxon>Amphibia</taxon>
        <taxon>Batrachia</taxon>
        <taxon>Caudata</taxon>
        <taxon>Salamandroidea</taxon>
        <taxon>Salamandridae</taxon>
        <taxon>Pleurodelinae</taxon>
        <taxon>Pleurodeles</taxon>
    </lineage>
</organism>
<feature type="compositionally biased region" description="Low complexity" evidence="1">
    <location>
        <begin position="32"/>
        <end position="52"/>
    </location>
</feature>
<dbReference type="AlphaFoldDB" id="A0AAV7L333"/>
<proteinExistence type="predicted"/>